<name>A0AAE1YTI1_9LAMI</name>
<evidence type="ECO:0000313" key="3">
    <source>
        <dbReference type="Proteomes" id="UP001293254"/>
    </source>
</evidence>
<feature type="region of interest" description="Disordered" evidence="1">
    <location>
        <begin position="1"/>
        <end position="31"/>
    </location>
</feature>
<evidence type="ECO:0000256" key="1">
    <source>
        <dbReference type="SAM" id="MobiDB-lite"/>
    </source>
</evidence>
<comment type="caution">
    <text evidence="2">The sequence shown here is derived from an EMBL/GenBank/DDBJ whole genome shotgun (WGS) entry which is preliminary data.</text>
</comment>
<dbReference type="EMBL" id="JACGWO010000002">
    <property type="protein sequence ID" value="KAK4435418.1"/>
    <property type="molecule type" value="Genomic_DNA"/>
</dbReference>
<sequence length="103" mass="11280">MAERFGGGGRWRAPGIRGWRERQPRAPSSNSVPVRLGVMRYYIGVDASSRSEGEGTGPKATKGGARHQSGCRRKSNRVEVDAAVNQHKERGPRSIVSEPPVKR</sequence>
<reference evidence="2" key="2">
    <citation type="journal article" date="2024" name="Plant">
        <title>Genomic evolution and insights into agronomic trait innovations of Sesamum species.</title>
        <authorList>
            <person name="Miao H."/>
            <person name="Wang L."/>
            <person name="Qu L."/>
            <person name="Liu H."/>
            <person name="Sun Y."/>
            <person name="Le M."/>
            <person name="Wang Q."/>
            <person name="Wei S."/>
            <person name="Zheng Y."/>
            <person name="Lin W."/>
            <person name="Duan Y."/>
            <person name="Cao H."/>
            <person name="Xiong S."/>
            <person name="Wang X."/>
            <person name="Wei L."/>
            <person name="Li C."/>
            <person name="Ma Q."/>
            <person name="Ju M."/>
            <person name="Zhao R."/>
            <person name="Li G."/>
            <person name="Mu C."/>
            <person name="Tian Q."/>
            <person name="Mei H."/>
            <person name="Zhang T."/>
            <person name="Gao T."/>
            <person name="Zhang H."/>
        </authorList>
    </citation>
    <scope>NUCLEOTIDE SEQUENCE</scope>
    <source>
        <strain evidence="2">3651</strain>
    </source>
</reference>
<keyword evidence="3" id="KW-1185">Reference proteome</keyword>
<feature type="region of interest" description="Disordered" evidence="1">
    <location>
        <begin position="46"/>
        <end position="103"/>
    </location>
</feature>
<dbReference type="Proteomes" id="UP001293254">
    <property type="component" value="Unassembled WGS sequence"/>
</dbReference>
<organism evidence="2 3">
    <name type="scientific">Sesamum alatum</name>
    <dbReference type="NCBI Taxonomy" id="300844"/>
    <lineage>
        <taxon>Eukaryota</taxon>
        <taxon>Viridiplantae</taxon>
        <taxon>Streptophyta</taxon>
        <taxon>Embryophyta</taxon>
        <taxon>Tracheophyta</taxon>
        <taxon>Spermatophyta</taxon>
        <taxon>Magnoliopsida</taxon>
        <taxon>eudicotyledons</taxon>
        <taxon>Gunneridae</taxon>
        <taxon>Pentapetalae</taxon>
        <taxon>asterids</taxon>
        <taxon>lamiids</taxon>
        <taxon>Lamiales</taxon>
        <taxon>Pedaliaceae</taxon>
        <taxon>Sesamum</taxon>
    </lineage>
</organism>
<proteinExistence type="predicted"/>
<gene>
    <name evidence="2" type="ORF">Salat_0705200</name>
</gene>
<feature type="compositionally biased region" description="Basic and acidic residues" evidence="1">
    <location>
        <begin position="76"/>
        <end position="92"/>
    </location>
</feature>
<protein>
    <submittedName>
        <fullName evidence="2">Uncharacterized protein</fullName>
    </submittedName>
</protein>
<reference evidence="2" key="1">
    <citation type="submission" date="2020-06" db="EMBL/GenBank/DDBJ databases">
        <authorList>
            <person name="Li T."/>
            <person name="Hu X."/>
            <person name="Zhang T."/>
            <person name="Song X."/>
            <person name="Zhang H."/>
            <person name="Dai N."/>
            <person name="Sheng W."/>
            <person name="Hou X."/>
            <person name="Wei L."/>
        </authorList>
    </citation>
    <scope>NUCLEOTIDE SEQUENCE</scope>
    <source>
        <strain evidence="2">3651</strain>
        <tissue evidence="2">Leaf</tissue>
    </source>
</reference>
<dbReference type="AlphaFoldDB" id="A0AAE1YTI1"/>
<feature type="compositionally biased region" description="Gly residues" evidence="1">
    <location>
        <begin position="1"/>
        <end position="10"/>
    </location>
</feature>
<accession>A0AAE1YTI1</accession>
<evidence type="ECO:0000313" key="2">
    <source>
        <dbReference type="EMBL" id="KAK4435418.1"/>
    </source>
</evidence>